<evidence type="ECO:0000313" key="3">
    <source>
        <dbReference type="Proteomes" id="UP000797356"/>
    </source>
</evidence>
<dbReference type="EMBL" id="CM017873">
    <property type="protein sequence ID" value="KAG1330470.1"/>
    <property type="molecule type" value="Genomic_DNA"/>
</dbReference>
<proteinExistence type="predicted"/>
<keyword evidence="1" id="KW-1133">Transmembrane helix</keyword>
<sequence>MASIGSLSGSSGGLSGLLRLRRTARDPTFAALATTRPAGSVTDGGNLIWGRQLLPAILLERSGVPSRIPAGRWDLLRPVAAAASSPAEGSDSTGEAKVTPVGFVAKHPALVTGFFFFTWYFLNVIFNIINKKIYNYFPYP</sequence>
<comment type="caution">
    <text evidence="2">The sequence shown here is derived from an EMBL/GenBank/DDBJ whole genome shotgun (WGS) entry which is preliminary data.</text>
</comment>
<dbReference type="Proteomes" id="UP000797356">
    <property type="component" value="Chromosome 2"/>
</dbReference>
<accession>A0A8K0MW60</accession>
<keyword evidence="1" id="KW-0472">Membrane</keyword>
<organism evidence="2 3">
    <name type="scientific">Cocos nucifera</name>
    <name type="common">Coconut palm</name>
    <dbReference type="NCBI Taxonomy" id="13894"/>
    <lineage>
        <taxon>Eukaryota</taxon>
        <taxon>Viridiplantae</taxon>
        <taxon>Streptophyta</taxon>
        <taxon>Embryophyta</taxon>
        <taxon>Tracheophyta</taxon>
        <taxon>Spermatophyta</taxon>
        <taxon>Magnoliopsida</taxon>
        <taxon>Liliopsida</taxon>
        <taxon>Arecaceae</taxon>
        <taxon>Arecoideae</taxon>
        <taxon>Cocoseae</taxon>
        <taxon>Attaleinae</taxon>
        <taxon>Cocos</taxon>
    </lineage>
</organism>
<keyword evidence="1" id="KW-0812">Transmembrane</keyword>
<name>A0A8K0MW60_COCNU</name>
<protein>
    <submittedName>
        <fullName evidence="2">Putative Triose phosphate/phosphate translocator, chloroplastic</fullName>
    </submittedName>
</protein>
<keyword evidence="3" id="KW-1185">Reference proteome</keyword>
<feature type="transmembrane region" description="Helical" evidence="1">
    <location>
        <begin position="109"/>
        <end position="129"/>
    </location>
</feature>
<dbReference type="OrthoDB" id="10542084at2759"/>
<dbReference type="AlphaFoldDB" id="A0A8K0MW60"/>
<evidence type="ECO:0000256" key="1">
    <source>
        <dbReference type="SAM" id="Phobius"/>
    </source>
</evidence>
<gene>
    <name evidence="2" type="ORF">COCNU_02G004380</name>
</gene>
<reference evidence="2" key="1">
    <citation type="journal article" date="2017" name="Gigascience">
        <title>The genome draft of coconut (Cocos nucifera).</title>
        <authorList>
            <person name="Xiao Y."/>
            <person name="Xu P."/>
            <person name="Fan H."/>
            <person name="Baudouin L."/>
            <person name="Xia W."/>
            <person name="Bocs S."/>
            <person name="Xu J."/>
            <person name="Li Q."/>
            <person name="Guo A."/>
            <person name="Zhou L."/>
            <person name="Li J."/>
            <person name="Wu Y."/>
            <person name="Ma Z."/>
            <person name="Armero A."/>
            <person name="Issali A.E."/>
            <person name="Liu N."/>
            <person name="Peng M."/>
            <person name="Yang Y."/>
        </authorList>
    </citation>
    <scope>NUCLEOTIDE SEQUENCE</scope>
    <source>
        <tissue evidence="2">Spear leaf of Hainan Tall coconut</tissue>
    </source>
</reference>
<reference evidence="2" key="2">
    <citation type="submission" date="2019-07" db="EMBL/GenBank/DDBJ databases">
        <authorList>
            <person name="Yang Y."/>
            <person name="Bocs S."/>
            <person name="Baudouin L."/>
        </authorList>
    </citation>
    <scope>NUCLEOTIDE SEQUENCE</scope>
    <source>
        <tissue evidence="2">Spear leaf of Hainan Tall coconut</tissue>
    </source>
</reference>
<evidence type="ECO:0000313" key="2">
    <source>
        <dbReference type="EMBL" id="KAG1330470.1"/>
    </source>
</evidence>